<name>A0A1I1VXY1_9BACI</name>
<protein>
    <submittedName>
        <fullName evidence="1">Uncharacterized protein</fullName>
    </submittedName>
</protein>
<dbReference type="Proteomes" id="UP000199474">
    <property type="component" value="Unassembled WGS sequence"/>
</dbReference>
<accession>A0A1I1VXY1</accession>
<sequence>MQEDIEASAFDDQLLEESRWRSEALFSDEGDEYV</sequence>
<organism evidence="1 2">
    <name type="scientific">Lentibacillus persicus</name>
    <dbReference type="NCBI Taxonomy" id="640948"/>
    <lineage>
        <taxon>Bacteria</taxon>
        <taxon>Bacillati</taxon>
        <taxon>Bacillota</taxon>
        <taxon>Bacilli</taxon>
        <taxon>Bacillales</taxon>
        <taxon>Bacillaceae</taxon>
        <taxon>Lentibacillus</taxon>
    </lineage>
</organism>
<dbReference type="EMBL" id="FOMR01000005">
    <property type="protein sequence ID" value="SFD87761.1"/>
    <property type="molecule type" value="Genomic_DNA"/>
</dbReference>
<dbReference type="AlphaFoldDB" id="A0A1I1VXY1"/>
<keyword evidence="2" id="KW-1185">Reference proteome</keyword>
<evidence type="ECO:0000313" key="2">
    <source>
        <dbReference type="Proteomes" id="UP000199474"/>
    </source>
</evidence>
<reference evidence="2" key="1">
    <citation type="submission" date="2016-10" db="EMBL/GenBank/DDBJ databases">
        <authorList>
            <person name="Varghese N."/>
            <person name="Submissions S."/>
        </authorList>
    </citation>
    <scope>NUCLEOTIDE SEQUENCE [LARGE SCALE GENOMIC DNA]</scope>
    <source>
        <strain evidence="2">DSM 22530</strain>
    </source>
</reference>
<proteinExistence type="predicted"/>
<gene>
    <name evidence="1" type="ORF">SAMN05216238_10589</name>
</gene>
<evidence type="ECO:0000313" key="1">
    <source>
        <dbReference type="EMBL" id="SFD87761.1"/>
    </source>
</evidence>